<gene>
    <name evidence="2" type="ORF">F2Q68_00035789</name>
    <name evidence="1" type="ORF">F2Q70_00031370</name>
</gene>
<reference evidence="1" key="1">
    <citation type="submission" date="2019-12" db="EMBL/GenBank/DDBJ databases">
        <title>Genome sequencing and annotation of Brassica cretica.</title>
        <authorList>
            <person name="Studholme D.J."/>
            <person name="Sarris P.F."/>
        </authorList>
    </citation>
    <scope>NUCLEOTIDE SEQUENCE</scope>
    <source>
        <strain evidence="2">PFS-001/15</strain>
        <strain evidence="1">PFS-102/07</strain>
        <tissue evidence="1">Leaf</tissue>
    </source>
</reference>
<dbReference type="OrthoDB" id="1749844at2759"/>
<dbReference type="EMBL" id="QGKY02002305">
    <property type="protein sequence ID" value="KAF2532350.1"/>
    <property type="molecule type" value="Genomic_DNA"/>
</dbReference>
<organism evidence="1">
    <name type="scientific">Brassica cretica</name>
    <name type="common">Mustard</name>
    <dbReference type="NCBI Taxonomy" id="69181"/>
    <lineage>
        <taxon>Eukaryota</taxon>
        <taxon>Viridiplantae</taxon>
        <taxon>Streptophyta</taxon>
        <taxon>Embryophyta</taxon>
        <taxon>Tracheophyta</taxon>
        <taxon>Spermatophyta</taxon>
        <taxon>Magnoliopsida</taxon>
        <taxon>eudicotyledons</taxon>
        <taxon>Gunneridae</taxon>
        <taxon>Pentapetalae</taxon>
        <taxon>rosids</taxon>
        <taxon>malvids</taxon>
        <taxon>Brassicales</taxon>
        <taxon>Brassicaceae</taxon>
        <taxon>Brassiceae</taxon>
        <taxon>Brassica</taxon>
    </lineage>
</organism>
<name>A0A8S9FFH1_BRACR</name>
<proteinExistence type="predicted"/>
<dbReference type="EMBL" id="QGKW02001988">
    <property type="protein sequence ID" value="KAF2550457.1"/>
    <property type="molecule type" value="Genomic_DNA"/>
</dbReference>
<dbReference type="AlphaFoldDB" id="A0A8S9FFH1"/>
<comment type="caution">
    <text evidence="1">The sequence shown here is derived from an EMBL/GenBank/DDBJ whole genome shotgun (WGS) entry which is preliminary data.</text>
</comment>
<evidence type="ECO:0000313" key="1">
    <source>
        <dbReference type="EMBL" id="KAF2532350.1"/>
    </source>
</evidence>
<sequence>MSGLATQFWWAGGLETSGLATQIVWGVGAETFAVDAVLEDGDFGCVDRFRVCLSYEDSDSCTEMLEAICIHRDVPVLLGVDEFIGDLAGLEYN</sequence>
<protein>
    <submittedName>
        <fullName evidence="1">Uncharacterized protein</fullName>
    </submittedName>
</protein>
<dbReference type="Proteomes" id="UP000712281">
    <property type="component" value="Unassembled WGS sequence"/>
</dbReference>
<accession>A0A8S9FFH1</accession>
<evidence type="ECO:0000313" key="2">
    <source>
        <dbReference type="EMBL" id="KAF2550457.1"/>
    </source>
</evidence>